<organism evidence="3 4">
    <name type="scientific">Subtercola lobariae</name>
    <dbReference type="NCBI Taxonomy" id="1588641"/>
    <lineage>
        <taxon>Bacteria</taxon>
        <taxon>Bacillati</taxon>
        <taxon>Actinomycetota</taxon>
        <taxon>Actinomycetes</taxon>
        <taxon>Micrococcales</taxon>
        <taxon>Microbacteriaceae</taxon>
        <taxon>Subtercola</taxon>
    </lineage>
</organism>
<protein>
    <submittedName>
        <fullName evidence="3">Glycosyl hydrolase</fullName>
    </submittedName>
</protein>
<dbReference type="GO" id="GO:0005975">
    <property type="term" value="P:carbohydrate metabolic process"/>
    <property type="evidence" value="ECO:0007669"/>
    <property type="project" value="InterPro"/>
</dbReference>
<dbReference type="Gene3D" id="1.50.10.10">
    <property type="match status" value="1"/>
</dbReference>
<evidence type="ECO:0000259" key="1">
    <source>
        <dbReference type="Pfam" id="PF00723"/>
    </source>
</evidence>
<dbReference type="Proteomes" id="UP000598775">
    <property type="component" value="Unassembled WGS sequence"/>
</dbReference>
<dbReference type="InterPro" id="IPR045582">
    <property type="entry name" value="Trehalase-like_N"/>
</dbReference>
<dbReference type="PANTHER" id="PTHR31616:SF0">
    <property type="entry name" value="GLUCAN 1,4-ALPHA-GLUCOSIDASE"/>
    <property type="match status" value="1"/>
</dbReference>
<evidence type="ECO:0000313" key="3">
    <source>
        <dbReference type="EMBL" id="GGF33167.1"/>
    </source>
</evidence>
<dbReference type="Pfam" id="PF00723">
    <property type="entry name" value="Glyco_hydro_15"/>
    <property type="match status" value="1"/>
</dbReference>
<dbReference type="SUPFAM" id="SSF48208">
    <property type="entry name" value="Six-hairpin glycosidases"/>
    <property type="match status" value="1"/>
</dbReference>
<dbReference type="InterPro" id="IPR011613">
    <property type="entry name" value="GH15-like"/>
</dbReference>
<reference evidence="3 4" key="1">
    <citation type="journal article" date="2014" name="Int. J. Syst. Evol. Microbiol.">
        <title>Complete genome sequence of Corynebacterium casei LMG S-19264T (=DSM 44701T), isolated from a smear-ripened cheese.</title>
        <authorList>
            <consortium name="US DOE Joint Genome Institute (JGI-PGF)"/>
            <person name="Walter F."/>
            <person name="Albersmeier A."/>
            <person name="Kalinowski J."/>
            <person name="Ruckert C."/>
        </authorList>
    </citation>
    <scope>NUCLEOTIDE SEQUENCE [LARGE SCALE GENOMIC DNA]</scope>
    <source>
        <strain evidence="3 4">CGMCC 1.12976</strain>
    </source>
</reference>
<dbReference type="InterPro" id="IPR012341">
    <property type="entry name" value="6hp_glycosidase-like_sf"/>
</dbReference>
<keyword evidence="3" id="KW-0378">Hydrolase</keyword>
<keyword evidence="4" id="KW-1185">Reference proteome</keyword>
<dbReference type="PANTHER" id="PTHR31616">
    <property type="entry name" value="TREHALASE"/>
    <property type="match status" value="1"/>
</dbReference>
<evidence type="ECO:0000313" key="4">
    <source>
        <dbReference type="Proteomes" id="UP000598775"/>
    </source>
</evidence>
<comment type="caution">
    <text evidence="3">The sequence shown here is derived from an EMBL/GenBank/DDBJ whole genome shotgun (WGS) entry which is preliminary data.</text>
</comment>
<dbReference type="InterPro" id="IPR008928">
    <property type="entry name" value="6-hairpin_glycosidase_sf"/>
</dbReference>
<proteinExistence type="predicted"/>
<name>A0A917BAR0_9MICO</name>
<dbReference type="RefSeq" id="WP_229715324.1">
    <property type="nucleotide sequence ID" value="NZ_BMGP01000005.1"/>
</dbReference>
<dbReference type="Pfam" id="PF19291">
    <property type="entry name" value="TREH_N"/>
    <property type="match status" value="1"/>
</dbReference>
<accession>A0A917BAR0</accession>
<dbReference type="GO" id="GO:0004553">
    <property type="term" value="F:hydrolase activity, hydrolyzing O-glycosyl compounds"/>
    <property type="evidence" value="ECO:0007669"/>
    <property type="project" value="TreeGrafter"/>
</dbReference>
<feature type="domain" description="Trehalase-like N-terminal" evidence="2">
    <location>
        <begin position="25"/>
        <end position="125"/>
    </location>
</feature>
<gene>
    <name evidence="3" type="ORF">GCM10011399_27870</name>
</gene>
<sequence length="611" mass="66500">MTTDNDTATTPIRRRGYVDLRSYGALGDGRTVALVALDGSVDWFPIPNLDATPVFARLLDEAEGGSIELTPTQPFTAKRRYIEGTNVLETTFTTETGVATVTDALVTGIAGRMPWAELARRVDGVSGTVRFRWKVAPGTCLATASPWVQKTTHGAVIRVDSVMIAVRGVDHGPRGGGDRAMVGRFSTTGTSRHLLTIVGTANEPLHLPDPTVVIDGVDRTIANWQNWSREFSYDGPWADAVSRSALALKLLIYSPTGAIAAAATTSLPENFSGGKNWDYRYAWIRDTAYMLHALIRFGLREETHAAVSWLLKTIRRHGPELHVFYTLDGELPGLVDEHAVPGWKGRGPVVTGNPASTQLQLGVFGDLFDVIRLYVSAGNVLDADTGRMLAGVADRTCDAWRQPDAGIWELGEQRHYTSSKMGCWQALTCAIELCELGQIPGDPSRWRAERGLIEEWVRVHCWSEKKQSYVAYPGTDELDASVLLHGPSGFDRGARMSSTIDAIIDGLTDGPLVYRYSGVEAEEAAFVACSFWLASALVCVGRHDESVELMNELVALSNDVGLYSEMIDPADSSFLGNLPQGLSHLALINAAITIEELTRNQPKASGKRTRS</sequence>
<dbReference type="AlphaFoldDB" id="A0A917BAR0"/>
<evidence type="ECO:0000259" key="2">
    <source>
        <dbReference type="Pfam" id="PF19291"/>
    </source>
</evidence>
<feature type="domain" description="GH15-like" evidence="1">
    <location>
        <begin position="238"/>
        <end position="591"/>
    </location>
</feature>
<dbReference type="EMBL" id="BMGP01000005">
    <property type="protein sequence ID" value="GGF33167.1"/>
    <property type="molecule type" value="Genomic_DNA"/>
</dbReference>